<dbReference type="GO" id="GO:0004602">
    <property type="term" value="F:glutathione peroxidase activity"/>
    <property type="evidence" value="ECO:0007669"/>
    <property type="project" value="TreeGrafter"/>
</dbReference>
<dbReference type="Proteomes" id="UP000318199">
    <property type="component" value="Unassembled WGS sequence"/>
</dbReference>
<dbReference type="Gene3D" id="3.40.30.10">
    <property type="entry name" value="Glutaredoxin"/>
    <property type="match status" value="1"/>
</dbReference>
<dbReference type="GO" id="GO:0006749">
    <property type="term" value="P:glutathione metabolic process"/>
    <property type="evidence" value="ECO:0007669"/>
    <property type="project" value="TreeGrafter"/>
</dbReference>
<evidence type="ECO:0000256" key="1">
    <source>
        <dbReference type="PIRNR" id="PIRNR006386"/>
    </source>
</evidence>
<dbReference type="GO" id="GO:1901170">
    <property type="term" value="P:naphthalene catabolic process"/>
    <property type="evidence" value="ECO:0007669"/>
    <property type="project" value="InterPro"/>
</dbReference>
<dbReference type="Pfam" id="PF01323">
    <property type="entry name" value="DSBA"/>
    <property type="match status" value="1"/>
</dbReference>
<evidence type="ECO:0000259" key="3">
    <source>
        <dbReference type="Pfam" id="PF01323"/>
    </source>
</evidence>
<dbReference type="PANTHER" id="PTHR42943">
    <property type="entry name" value="GLUTATHIONE S-TRANSFERASE KAPPA"/>
    <property type="match status" value="1"/>
</dbReference>
<reference evidence="4 5" key="1">
    <citation type="submission" date="2019-07" db="EMBL/GenBank/DDBJ databases">
        <title>Caenimonas sedimenti sp. nov., isolated from activated sludge.</title>
        <authorList>
            <person name="Xu J."/>
        </authorList>
    </citation>
    <scope>NUCLEOTIDE SEQUENCE [LARGE SCALE GENOMIC DNA]</scope>
    <source>
        <strain evidence="4 5">HX-9-20</strain>
    </source>
</reference>
<dbReference type="CDD" id="cd03022">
    <property type="entry name" value="DsbA_HCCA_Iso"/>
    <property type="match status" value="1"/>
</dbReference>
<dbReference type="EMBL" id="VOBQ01000003">
    <property type="protein sequence ID" value="TWO72563.1"/>
    <property type="molecule type" value="Genomic_DNA"/>
</dbReference>
<comment type="caution">
    <text evidence="4">The sequence shown here is derived from an EMBL/GenBank/DDBJ whole genome shotgun (WGS) entry which is preliminary data.</text>
</comment>
<evidence type="ECO:0000256" key="2">
    <source>
        <dbReference type="PIRSR" id="PIRSR006386-1"/>
    </source>
</evidence>
<name>A0A562ZVS1_9BURK</name>
<dbReference type="InterPro" id="IPR044087">
    <property type="entry name" value="NahD-like"/>
</dbReference>
<dbReference type="RefSeq" id="WP_145890944.1">
    <property type="nucleotide sequence ID" value="NZ_VOBQ01000003.1"/>
</dbReference>
<dbReference type="InterPro" id="IPR014440">
    <property type="entry name" value="HCCAis_GSTk"/>
</dbReference>
<evidence type="ECO:0000313" key="5">
    <source>
        <dbReference type="Proteomes" id="UP000318199"/>
    </source>
</evidence>
<dbReference type="EC" id="5.99.1.4" evidence="1"/>
<organism evidence="4 5">
    <name type="scientific">Caenimonas sedimenti</name>
    <dbReference type="NCBI Taxonomy" id="2596921"/>
    <lineage>
        <taxon>Bacteria</taxon>
        <taxon>Pseudomonadati</taxon>
        <taxon>Pseudomonadota</taxon>
        <taxon>Betaproteobacteria</taxon>
        <taxon>Burkholderiales</taxon>
        <taxon>Comamonadaceae</taxon>
        <taxon>Caenimonas</taxon>
    </lineage>
</organism>
<keyword evidence="1 4" id="KW-0413">Isomerase</keyword>
<protein>
    <recommendedName>
        <fullName evidence="1">2-hydroxychromene-2-carboxylate isomerase</fullName>
        <ecNumber evidence="1">5.99.1.4</ecNumber>
    </recommendedName>
</protein>
<comment type="similarity">
    <text evidence="1">Belongs to the GST superfamily. NadH family.</text>
</comment>
<evidence type="ECO:0000313" key="4">
    <source>
        <dbReference type="EMBL" id="TWO72563.1"/>
    </source>
</evidence>
<dbReference type="PIRSF" id="PIRSF006386">
    <property type="entry name" value="HCCAis_GSTk"/>
    <property type="match status" value="1"/>
</dbReference>
<dbReference type="SUPFAM" id="SSF52833">
    <property type="entry name" value="Thioredoxin-like"/>
    <property type="match status" value="1"/>
</dbReference>
<dbReference type="PANTHER" id="PTHR42943:SF2">
    <property type="entry name" value="GLUTATHIONE S-TRANSFERASE KAPPA 1"/>
    <property type="match status" value="1"/>
</dbReference>
<keyword evidence="5" id="KW-1185">Reference proteome</keyword>
<dbReference type="InterPro" id="IPR036249">
    <property type="entry name" value="Thioredoxin-like_sf"/>
</dbReference>
<gene>
    <name evidence="4" type="ORF">FN976_03240</name>
</gene>
<dbReference type="GO" id="GO:0004364">
    <property type="term" value="F:glutathione transferase activity"/>
    <property type="evidence" value="ECO:0007669"/>
    <property type="project" value="TreeGrafter"/>
</dbReference>
<dbReference type="OrthoDB" id="8560325at2"/>
<proteinExistence type="inferred from homology"/>
<dbReference type="AlphaFoldDB" id="A0A562ZVS1"/>
<accession>A0A562ZVS1</accession>
<sequence length="202" mass="22257">MAAPLHFYFDFISPYGWLASLEVDALAGRHGRTVEWHSMLLGVSVLKVMGLKPLLDTPLKGDYARRDLARALRKRGLQPRRGFDQPVMDPLPAARAFYWVKHHHPGQEAAFAAAVYDACWMQGLDLSSAQAVAAIRLPAGIDAQALRAGIESDEARGWLREAVAASLQAGVFGSPTIVVDGEPFWGQDRLPEVEEWLVRGGW</sequence>
<feature type="active site" description="Nucleophile" evidence="2">
    <location>
        <position position="13"/>
    </location>
</feature>
<feature type="domain" description="DSBA-like thioredoxin" evidence="3">
    <location>
        <begin position="6"/>
        <end position="195"/>
    </location>
</feature>
<dbReference type="GO" id="GO:0018845">
    <property type="term" value="F:2-hydroxychromene-2-carboxylate isomerase activity"/>
    <property type="evidence" value="ECO:0007669"/>
    <property type="project" value="UniProtKB-UniRule"/>
</dbReference>
<comment type="catalytic activity">
    <reaction evidence="1">
        <text>2-hydroxychromene-2-carboxylate = (3E)-4-(2-hydroxyphenyl)-2-oxobut-3-enoate</text>
        <dbReference type="Rhea" id="RHEA:27401"/>
        <dbReference type="ChEBI" id="CHEBI:59350"/>
        <dbReference type="ChEBI" id="CHEBI:59353"/>
        <dbReference type="EC" id="5.99.1.4"/>
    </reaction>
</comment>
<dbReference type="InterPro" id="IPR001853">
    <property type="entry name" value="DSBA-like_thioredoxin_dom"/>
</dbReference>
<dbReference type="InterPro" id="IPR051924">
    <property type="entry name" value="GST_Kappa/NadH"/>
</dbReference>